<organism evidence="2 4">
    <name type="scientific">Streptomyces nigrescens</name>
    <dbReference type="NCBI Taxonomy" id="1920"/>
    <lineage>
        <taxon>Bacteria</taxon>
        <taxon>Bacillati</taxon>
        <taxon>Actinomycetota</taxon>
        <taxon>Actinomycetes</taxon>
        <taxon>Kitasatosporales</taxon>
        <taxon>Streptomycetaceae</taxon>
        <taxon>Streptomyces</taxon>
    </lineage>
</organism>
<keyword evidence="5" id="KW-1185">Reference proteome</keyword>
<dbReference type="EMBL" id="BLIP01000003">
    <property type="protein sequence ID" value="GFE26457.1"/>
    <property type="molecule type" value="Genomic_DNA"/>
</dbReference>
<gene>
    <name evidence="2" type="ORF">Sliba_69100</name>
    <name evidence="3" type="ORF">STRLI_006880</name>
</gene>
<evidence type="ECO:0000313" key="5">
    <source>
        <dbReference type="Proteomes" id="UP001210609"/>
    </source>
</evidence>
<name>A0A640TS60_STRNI</name>
<evidence type="ECO:0000313" key="4">
    <source>
        <dbReference type="Proteomes" id="UP000429552"/>
    </source>
</evidence>
<dbReference type="Gene3D" id="3.90.820.10">
    <property type="entry name" value="Structural Genomics, Unknown Function 30-nov-00 1gh9 Mol_id"/>
    <property type="match status" value="1"/>
</dbReference>
<reference evidence="3 5" key="2">
    <citation type="submission" date="2022-12" db="EMBL/GenBank/DDBJ databases">
        <authorList>
            <person name="Ruckert C."/>
            <person name="Busche T."/>
            <person name="Kalinowski J."/>
            <person name="Wittmann C."/>
        </authorList>
    </citation>
    <scope>NUCLEOTIDE SEQUENCE [LARGE SCALE GENOMIC DNA]</scope>
    <source>
        <strain evidence="3 5">DSM 40555</strain>
    </source>
</reference>
<accession>A0A640TS60</accession>
<dbReference type="RefSeq" id="WP_018091631.1">
    <property type="nucleotide sequence ID" value="NZ_BLIP01000003.1"/>
</dbReference>
<dbReference type="Proteomes" id="UP000429552">
    <property type="component" value="Unassembled WGS sequence"/>
</dbReference>
<dbReference type="Pfam" id="PF03621">
    <property type="entry name" value="MbtH"/>
    <property type="match status" value="1"/>
</dbReference>
<dbReference type="Proteomes" id="UP001210609">
    <property type="component" value="Chromosome"/>
</dbReference>
<sequence>MTARSAPFDPGPDGHATHLVLENPQGHLSLWPAWREPPEGWTARFGPAPHDACTRLVAADRP</sequence>
<dbReference type="SUPFAM" id="SSF160582">
    <property type="entry name" value="MbtH-like"/>
    <property type="match status" value="1"/>
</dbReference>
<protein>
    <submittedName>
        <fullName evidence="3">MbtH family protein</fullName>
    </submittedName>
</protein>
<feature type="domain" description="MbtH-like" evidence="1">
    <location>
        <begin position="6"/>
        <end position="59"/>
    </location>
</feature>
<dbReference type="InterPro" id="IPR038020">
    <property type="entry name" value="MbtH-like_sf"/>
</dbReference>
<dbReference type="AlphaFoldDB" id="A0A640TS60"/>
<proteinExistence type="predicted"/>
<evidence type="ECO:0000259" key="1">
    <source>
        <dbReference type="SMART" id="SM00923"/>
    </source>
</evidence>
<dbReference type="EMBL" id="CP114202">
    <property type="protein sequence ID" value="WAU00608.1"/>
    <property type="molecule type" value="Genomic_DNA"/>
</dbReference>
<dbReference type="SMART" id="SM00923">
    <property type="entry name" value="MbtH"/>
    <property type="match status" value="1"/>
</dbReference>
<dbReference type="InterPro" id="IPR005153">
    <property type="entry name" value="MbtH-like_dom"/>
</dbReference>
<evidence type="ECO:0000313" key="3">
    <source>
        <dbReference type="EMBL" id="WAU00608.1"/>
    </source>
</evidence>
<reference evidence="2 4" key="1">
    <citation type="submission" date="2019-12" db="EMBL/GenBank/DDBJ databases">
        <title>Whole genome shotgun sequence of Streptomyces libani subsp. libani NBRC 13452.</title>
        <authorList>
            <person name="Ichikawa N."/>
            <person name="Kimura A."/>
            <person name="Kitahashi Y."/>
            <person name="Komaki H."/>
            <person name="Tamura T."/>
        </authorList>
    </citation>
    <scope>NUCLEOTIDE SEQUENCE [LARGE SCALE GENOMIC DNA]</scope>
    <source>
        <strain evidence="2 4">NBRC 13452</strain>
    </source>
</reference>
<evidence type="ECO:0000313" key="2">
    <source>
        <dbReference type="EMBL" id="GFE26457.1"/>
    </source>
</evidence>